<evidence type="ECO:0000256" key="1">
    <source>
        <dbReference type="SAM" id="MobiDB-lite"/>
    </source>
</evidence>
<name>A0AAX4JZ88_9TREE</name>
<sequence length="802" mass="89174">MTSNSSSLPSPLPAPTSLFSLIHELHSTINDSIDTALSWDQLQSPPINYTLVRPIVQRFAPKVDDEKREGTATPALPLPKTQDGGESGVTKKIVGGETDGLTLGMVLYALMANRIQYVSLSAGDLSYEPIQTTRAAFCELLAIKILRTFPHPEDAASLVSELVRGYCAFDGAPEEIWDSMGDDREDIEEMTGSALELAIVSTSKHFLSLPLIQHLINLIYTGQLIYSPISARSIITDSYISERTRQRRLPSNTHGIASTSGFSTYAGQTQDNAVHDHLLENPQEELAEVYEYNPYEAGWLDHQRLKVPKWRKTMEAGSFIILLLLFVSTLAAKDLHHIQAIEIIYMVFSFGFILEEFAASKEHGWAVYAANAWNAFDMAYITIFLLYFILRIFALASHSPNTSDLAFDILAIAACIIFPRLVFFVVKENVVILALRGMVASFVQFMIVTVFAFSGICFCLWTLGRATWTVKQIVWLMAQIWFGSSYLGFSASSSFHPIFGPIVLISYAALCNVLLITMLIAILSNKFAAINQNAHEEHLFQRVVKTVEGVKSDALFSYLPPVNILAFAILVPLSWICSPRTLHRINVFAIRLTSFPILIGISAYERYNYHAKQRAIHLKSSTMDKVIDVQRPGLFDSWLTGGSEMLIASVFEASSMIPSSPNASGIITPPKASSISVQPDEVDENDENASANLNHVKLPKENNNNKKDGRKSKSKSKSTPFDSPLAKIFGNRSNSSEKIKTTEKGKQKDSEKKEEEIIKTTHTTNDEVELLKKELEEVRKSQFRMEELLNKVLAAPISGDAQ</sequence>
<feature type="region of interest" description="Disordered" evidence="1">
    <location>
        <begin position="661"/>
        <end position="759"/>
    </location>
</feature>
<keyword evidence="2" id="KW-0472">Membrane</keyword>
<gene>
    <name evidence="5" type="ORF">L201_004829</name>
</gene>
<evidence type="ECO:0000259" key="4">
    <source>
        <dbReference type="Pfam" id="PF23317"/>
    </source>
</evidence>
<dbReference type="RefSeq" id="XP_066076663.1">
    <property type="nucleotide sequence ID" value="XM_066220566.1"/>
</dbReference>
<dbReference type="PANTHER" id="PTHR35859:SF6">
    <property type="entry name" value="ION TRANSPORT DOMAIN-CONTAINING PROTEIN"/>
    <property type="match status" value="1"/>
</dbReference>
<feature type="domain" description="Calcium channel YVC1-like C-terminal transmembrane" evidence="4">
    <location>
        <begin position="318"/>
        <end position="607"/>
    </location>
</feature>
<feature type="transmembrane region" description="Helical" evidence="2">
    <location>
        <begin position="405"/>
        <end position="426"/>
    </location>
</feature>
<dbReference type="GeneID" id="91095499"/>
<reference evidence="5 6" key="1">
    <citation type="submission" date="2024-01" db="EMBL/GenBank/DDBJ databases">
        <title>Comparative genomics of Cryptococcus and Kwoniella reveals pathogenesis evolution and contrasting modes of karyotype evolution via chromosome fusion or intercentromeric recombination.</title>
        <authorList>
            <person name="Coelho M.A."/>
            <person name="David-Palma M."/>
            <person name="Shea T."/>
            <person name="Bowers K."/>
            <person name="McGinley-Smith S."/>
            <person name="Mohammad A.W."/>
            <person name="Gnirke A."/>
            <person name="Yurkov A.M."/>
            <person name="Nowrousian M."/>
            <person name="Sun S."/>
            <person name="Cuomo C.A."/>
            <person name="Heitman J."/>
        </authorList>
    </citation>
    <scope>NUCLEOTIDE SEQUENCE [LARGE SCALE GENOMIC DNA]</scope>
    <source>
        <strain evidence="5 6">CBS 6074</strain>
    </source>
</reference>
<dbReference type="InterPro" id="IPR056336">
    <property type="entry name" value="YVC1_C"/>
</dbReference>
<feature type="compositionally biased region" description="Basic and acidic residues" evidence="1">
    <location>
        <begin position="735"/>
        <end position="759"/>
    </location>
</feature>
<dbReference type="AlphaFoldDB" id="A0AAX4JZ88"/>
<dbReference type="EMBL" id="CP144103">
    <property type="protein sequence ID" value="WWC89900.1"/>
    <property type="molecule type" value="Genomic_DNA"/>
</dbReference>
<feature type="compositionally biased region" description="Basic and acidic residues" evidence="1">
    <location>
        <begin position="698"/>
        <end position="707"/>
    </location>
</feature>
<feature type="region of interest" description="Disordered" evidence="1">
    <location>
        <begin position="62"/>
        <end position="88"/>
    </location>
</feature>
<feature type="transmembrane region" description="Helical" evidence="2">
    <location>
        <begin position="313"/>
        <end position="331"/>
    </location>
</feature>
<feature type="transmembrane region" description="Helical" evidence="2">
    <location>
        <begin position="582"/>
        <end position="604"/>
    </location>
</feature>
<evidence type="ECO:0000313" key="6">
    <source>
        <dbReference type="Proteomes" id="UP001355207"/>
    </source>
</evidence>
<dbReference type="InterPro" id="IPR052971">
    <property type="entry name" value="TRP_calcium_channel"/>
</dbReference>
<keyword evidence="2" id="KW-1133">Transmembrane helix</keyword>
<feature type="transmembrane region" description="Helical" evidence="2">
    <location>
        <begin position="372"/>
        <end position="393"/>
    </location>
</feature>
<keyword evidence="6" id="KW-1185">Reference proteome</keyword>
<feature type="transmembrane region" description="Helical" evidence="2">
    <location>
        <begin position="498"/>
        <end position="523"/>
    </location>
</feature>
<evidence type="ECO:0000256" key="2">
    <source>
        <dbReference type="SAM" id="Phobius"/>
    </source>
</evidence>
<dbReference type="Pfam" id="PF23190">
    <property type="entry name" value="LHD_TRPY1"/>
    <property type="match status" value="1"/>
</dbReference>
<feature type="transmembrane region" description="Helical" evidence="2">
    <location>
        <begin position="473"/>
        <end position="492"/>
    </location>
</feature>
<evidence type="ECO:0000313" key="5">
    <source>
        <dbReference type="EMBL" id="WWC89900.1"/>
    </source>
</evidence>
<feature type="transmembrane region" description="Helical" evidence="2">
    <location>
        <begin position="343"/>
        <end position="360"/>
    </location>
</feature>
<evidence type="ECO:0000259" key="3">
    <source>
        <dbReference type="Pfam" id="PF23190"/>
    </source>
</evidence>
<dbReference type="Proteomes" id="UP001355207">
    <property type="component" value="Chromosome 6"/>
</dbReference>
<dbReference type="PANTHER" id="PTHR35859">
    <property type="entry name" value="NONSELECTIVE CATION CHANNEL PROTEIN"/>
    <property type="match status" value="1"/>
</dbReference>
<organism evidence="5 6">
    <name type="scientific">Kwoniella dendrophila CBS 6074</name>
    <dbReference type="NCBI Taxonomy" id="1295534"/>
    <lineage>
        <taxon>Eukaryota</taxon>
        <taxon>Fungi</taxon>
        <taxon>Dikarya</taxon>
        <taxon>Basidiomycota</taxon>
        <taxon>Agaricomycotina</taxon>
        <taxon>Tremellomycetes</taxon>
        <taxon>Tremellales</taxon>
        <taxon>Cryptococcaceae</taxon>
        <taxon>Kwoniella</taxon>
    </lineage>
</organism>
<feature type="transmembrane region" description="Helical" evidence="2">
    <location>
        <begin position="555"/>
        <end position="576"/>
    </location>
</feature>
<proteinExistence type="predicted"/>
<feature type="domain" description="YVC1 N-terminal linker helical" evidence="3">
    <location>
        <begin position="105"/>
        <end position="238"/>
    </location>
</feature>
<feature type="transmembrane region" description="Helical" evidence="2">
    <location>
        <begin position="438"/>
        <end position="461"/>
    </location>
</feature>
<evidence type="ECO:0008006" key="7">
    <source>
        <dbReference type="Google" id="ProtNLM"/>
    </source>
</evidence>
<feature type="compositionally biased region" description="Polar residues" evidence="1">
    <location>
        <begin position="661"/>
        <end position="677"/>
    </location>
</feature>
<accession>A0AAX4JZ88</accession>
<keyword evidence="2" id="KW-0812">Transmembrane</keyword>
<dbReference type="InterPro" id="IPR056337">
    <property type="entry name" value="LHD_YVC1"/>
</dbReference>
<protein>
    <recommendedName>
        <fullName evidence="7">Nonselective cation channel</fullName>
    </recommendedName>
</protein>
<dbReference type="Pfam" id="PF23317">
    <property type="entry name" value="YVC1_C"/>
    <property type="match status" value="1"/>
</dbReference>